<dbReference type="SUPFAM" id="SSF52283">
    <property type="entry name" value="Formate/glycerate dehydrogenase catalytic domain-like"/>
    <property type="match status" value="1"/>
</dbReference>
<dbReference type="Pfam" id="PF02826">
    <property type="entry name" value="2-Hacid_dh_C"/>
    <property type="match status" value="1"/>
</dbReference>
<dbReference type="Gene3D" id="3.40.50.720">
    <property type="entry name" value="NAD(P)-binding Rossmann-like Domain"/>
    <property type="match status" value="2"/>
</dbReference>
<proteinExistence type="inferred from homology"/>
<evidence type="ECO:0000256" key="5">
    <source>
        <dbReference type="RuleBase" id="RU003719"/>
    </source>
</evidence>
<dbReference type="InterPro" id="IPR036291">
    <property type="entry name" value="NAD(P)-bd_dom_sf"/>
</dbReference>
<feature type="domain" description="D-isomer specific 2-hydroxyacid dehydrogenase catalytic" evidence="6">
    <location>
        <begin position="18"/>
        <end position="316"/>
    </location>
</feature>
<evidence type="ECO:0000256" key="4">
    <source>
        <dbReference type="ARBA" id="ARBA00023027"/>
    </source>
</evidence>
<dbReference type="GO" id="GO:0016616">
    <property type="term" value="F:oxidoreductase activity, acting on the CH-OH group of donors, NAD or NADP as acceptor"/>
    <property type="evidence" value="ECO:0007669"/>
    <property type="project" value="InterPro"/>
</dbReference>
<dbReference type="PANTHER" id="PTHR42789:SF1">
    <property type="entry name" value="D-ISOMER SPECIFIC 2-HYDROXYACID DEHYDROGENASE FAMILY PROTEIN (AFU_ORTHOLOGUE AFUA_6G10090)"/>
    <property type="match status" value="1"/>
</dbReference>
<evidence type="ECO:0000313" key="9">
    <source>
        <dbReference type="Proteomes" id="UP000037210"/>
    </source>
</evidence>
<dbReference type="InterPro" id="IPR029752">
    <property type="entry name" value="D-isomer_DH_CS1"/>
</dbReference>
<comment type="caution">
    <text evidence="8">The sequence shown here is derived from an EMBL/GenBank/DDBJ whole genome shotgun (WGS) entry which is preliminary data.</text>
</comment>
<dbReference type="Proteomes" id="UP000037210">
    <property type="component" value="Unassembled WGS sequence"/>
</dbReference>
<dbReference type="FunFam" id="3.40.50.720:FF:000203">
    <property type="entry name" value="D-3-phosphoglycerate dehydrogenase (SerA)"/>
    <property type="match status" value="1"/>
</dbReference>
<dbReference type="InterPro" id="IPR029753">
    <property type="entry name" value="D-isomer_DH_CS"/>
</dbReference>
<evidence type="ECO:0000313" key="8">
    <source>
        <dbReference type="EMBL" id="KON29937.1"/>
    </source>
</evidence>
<dbReference type="InterPro" id="IPR006139">
    <property type="entry name" value="D-isomer_2_OHA_DH_cat_dom"/>
</dbReference>
<dbReference type="InterPro" id="IPR050857">
    <property type="entry name" value="D-2-hydroxyacid_DH"/>
</dbReference>
<dbReference type="PROSITE" id="PS00065">
    <property type="entry name" value="D_2_HYDROXYACID_DH_1"/>
    <property type="match status" value="1"/>
</dbReference>
<sequence>MKIVIPDDYPPVISGTIHLERLKELGEVEVYKSRPRDEEELLRRIEDADIVVNIRAYCKFPSNILTAATKLKLISIWGVGSDNVDLDAARELGIPVTTTPGTATESVAEHTLALMLAVARKIPLIDKQVKDGKWIRGLVTQLYGKTVGVIGTGAIGCHFARLASGIGMNVMAWSFHPSDEKARAIGFKYVSLEQLLKESDVVSIHLRLSEKTEAFIGKREFALMKPTAFLINTARGAIVDREALIDALRMGRIAWAGLDVYHEEPLDPGDPILDLDNTVLTPHSAGQTPEVLDKGLGMAVENVANFLSGRLTNLVNPPIRPKWMNH</sequence>
<evidence type="ECO:0000256" key="1">
    <source>
        <dbReference type="ARBA" id="ARBA00005854"/>
    </source>
</evidence>
<keyword evidence="4" id="KW-0520">NAD</keyword>
<dbReference type="InterPro" id="IPR006140">
    <property type="entry name" value="D-isomer_DH_NAD-bd"/>
</dbReference>
<dbReference type="PANTHER" id="PTHR42789">
    <property type="entry name" value="D-ISOMER SPECIFIC 2-HYDROXYACID DEHYDROGENASE FAMILY PROTEIN (AFU_ORTHOLOGUE AFUA_6G10090)"/>
    <property type="match status" value="1"/>
</dbReference>
<evidence type="ECO:0008006" key="10">
    <source>
        <dbReference type="Google" id="ProtNLM"/>
    </source>
</evidence>
<dbReference type="GO" id="GO:0051287">
    <property type="term" value="F:NAD binding"/>
    <property type="evidence" value="ECO:0007669"/>
    <property type="project" value="InterPro"/>
</dbReference>
<protein>
    <recommendedName>
        <fullName evidence="10">Glycerate dehydrogenase</fullName>
    </recommendedName>
</protein>
<gene>
    <name evidence="8" type="ORF">AC482_05245</name>
</gene>
<accession>A0A0M0BMY8</accession>
<name>A0A0M0BMY8_9ARCH</name>
<evidence type="ECO:0000259" key="6">
    <source>
        <dbReference type="Pfam" id="PF00389"/>
    </source>
</evidence>
<keyword evidence="3 5" id="KW-0560">Oxidoreductase</keyword>
<dbReference type="PATRIC" id="fig|1685127.3.peg.1390"/>
<dbReference type="Pfam" id="PF00389">
    <property type="entry name" value="2-Hacid_dh"/>
    <property type="match status" value="1"/>
</dbReference>
<evidence type="ECO:0000259" key="7">
    <source>
        <dbReference type="Pfam" id="PF02826"/>
    </source>
</evidence>
<evidence type="ECO:0000256" key="2">
    <source>
        <dbReference type="ARBA" id="ARBA00022605"/>
    </source>
</evidence>
<evidence type="ECO:0000256" key="3">
    <source>
        <dbReference type="ARBA" id="ARBA00023002"/>
    </source>
</evidence>
<dbReference type="EMBL" id="LFWZ01000047">
    <property type="protein sequence ID" value="KON29937.1"/>
    <property type="molecule type" value="Genomic_DNA"/>
</dbReference>
<dbReference type="CDD" id="cd12172">
    <property type="entry name" value="PGDH_like_2"/>
    <property type="match status" value="1"/>
</dbReference>
<feature type="domain" description="D-isomer specific 2-hydroxyacid dehydrogenase NAD-binding" evidence="7">
    <location>
        <begin position="112"/>
        <end position="285"/>
    </location>
</feature>
<dbReference type="PROSITE" id="PS00671">
    <property type="entry name" value="D_2_HYDROXYACID_DH_3"/>
    <property type="match status" value="1"/>
</dbReference>
<dbReference type="SUPFAM" id="SSF51735">
    <property type="entry name" value="NAD(P)-binding Rossmann-fold domains"/>
    <property type="match status" value="1"/>
</dbReference>
<organism evidence="8 9">
    <name type="scientific">miscellaneous Crenarchaeota group-15 archaeon DG-45</name>
    <dbReference type="NCBI Taxonomy" id="1685127"/>
    <lineage>
        <taxon>Archaea</taxon>
        <taxon>Candidatus Bathyarchaeota</taxon>
        <taxon>MCG-15</taxon>
    </lineage>
</organism>
<dbReference type="GO" id="GO:0008652">
    <property type="term" value="P:amino acid biosynthetic process"/>
    <property type="evidence" value="ECO:0007669"/>
    <property type="project" value="UniProtKB-KW"/>
</dbReference>
<comment type="similarity">
    <text evidence="1 5">Belongs to the D-isomer specific 2-hydroxyacid dehydrogenase family.</text>
</comment>
<keyword evidence="2" id="KW-0028">Amino-acid biosynthesis</keyword>
<dbReference type="AlphaFoldDB" id="A0A0M0BMY8"/>
<reference evidence="8 9" key="1">
    <citation type="submission" date="2015-06" db="EMBL/GenBank/DDBJ databases">
        <title>New insights into the roles of widespread benthic archaea in carbon and nitrogen cycling.</title>
        <authorList>
            <person name="Lazar C.S."/>
            <person name="Baker B.J."/>
            <person name="Seitz K.W."/>
            <person name="Hyde A.S."/>
            <person name="Dick G.J."/>
            <person name="Hinrichs K.-U."/>
            <person name="Teske A.P."/>
        </authorList>
    </citation>
    <scope>NUCLEOTIDE SEQUENCE [LARGE SCALE GENOMIC DNA]</scope>
    <source>
        <strain evidence="8">DG-45</strain>
    </source>
</reference>